<reference evidence="1" key="1">
    <citation type="journal article" date="2020" name="Nature">
        <title>Giant virus diversity and host interactions through global metagenomics.</title>
        <authorList>
            <person name="Schulz F."/>
            <person name="Roux S."/>
            <person name="Paez-Espino D."/>
            <person name="Jungbluth S."/>
            <person name="Walsh D.A."/>
            <person name="Denef V.J."/>
            <person name="McMahon K.D."/>
            <person name="Konstantinidis K.T."/>
            <person name="Eloe-Fadrosh E.A."/>
            <person name="Kyrpides N.C."/>
            <person name="Woyke T."/>
        </authorList>
    </citation>
    <scope>NUCLEOTIDE SEQUENCE</scope>
    <source>
        <strain evidence="1">GVMAG-M-3300025860-20</strain>
    </source>
</reference>
<evidence type="ECO:0000313" key="1">
    <source>
        <dbReference type="EMBL" id="QHU01042.1"/>
    </source>
</evidence>
<sequence>MKSRAEPDRLLNLFVENPQLIIKVKASKHDYIIFQNGNILFEDEIGEYHPEEMDKKQRTLEDIKHRETISLLESTDNKELCTILVAWHLDGKPKNKVFCERTTIPM</sequence>
<dbReference type="AlphaFoldDB" id="A0A6C0J5Y5"/>
<name>A0A6C0J5Y5_9ZZZZ</name>
<protein>
    <submittedName>
        <fullName evidence="1">Uncharacterized protein</fullName>
    </submittedName>
</protein>
<accession>A0A6C0J5Y5</accession>
<dbReference type="EMBL" id="MN740334">
    <property type="protein sequence ID" value="QHU01042.1"/>
    <property type="molecule type" value="Genomic_DNA"/>
</dbReference>
<organism evidence="1">
    <name type="scientific">viral metagenome</name>
    <dbReference type="NCBI Taxonomy" id="1070528"/>
    <lineage>
        <taxon>unclassified sequences</taxon>
        <taxon>metagenomes</taxon>
        <taxon>organismal metagenomes</taxon>
    </lineage>
</organism>
<proteinExistence type="predicted"/>